<protein>
    <recommendedName>
        <fullName evidence="8">Core-2/I-Branching enzyme</fullName>
    </recommendedName>
</protein>
<dbReference type="InterPro" id="IPR003406">
    <property type="entry name" value="Glyco_trans_14"/>
</dbReference>
<evidence type="ECO:0000256" key="4">
    <source>
        <dbReference type="ARBA" id="ARBA00023136"/>
    </source>
</evidence>
<evidence type="ECO:0000313" key="7">
    <source>
        <dbReference type="Proteomes" id="UP000676506"/>
    </source>
</evidence>
<dbReference type="EMBL" id="CP072648">
    <property type="protein sequence ID" value="QUW01932.1"/>
    <property type="molecule type" value="Genomic_DNA"/>
</dbReference>
<evidence type="ECO:0000256" key="3">
    <source>
        <dbReference type="ARBA" id="ARBA00022679"/>
    </source>
</evidence>
<accession>A0ABX8B4M9</accession>
<comment type="subcellular location">
    <subcellularLocation>
        <location evidence="1">Membrane</location>
        <topology evidence="1">Single-pass type II membrane protein</topology>
    </subcellularLocation>
</comment>
<keyword evidence="7" id="KW-1185">Reference proteome</keyword>
<evidence type="ECO:0000256" key="5">
    <source>
        <dbReference type="ARBA" id="ARBA00023180"/>
    </source>
</evidence>
<evidence type="ECO:0000256" key="1">
    <source>
        <dbReference type="ARBA" id="ARBA00004606"/>
    </source>
</evidence>
<evidence type="ECO:0000256" key="2">
    <source>
        <dbReference type="ARBA" id="ARBA00022676"/>
    </source>
</evidence>
<keyword evidence="3" id="KW-0808">Transferase</keyword>
<keyword evidence="5" id="KW-0325">Glycoprotein</keyword>
<proteinExistence type="predicted"/>
<dbReference type="Proteomes" id="UP000676506">
    <property type="component" value="Chromosome 1"/>
</dbReference>
<dbReference type="RefSeq" id="WP_211427824.1">
    <property type="nucleotide sequence ID" value="NZ_CP072648.1"/>
</dbReference>
<keyword evidence="4" id="KW-0472">Membrane</keyword>
<reference evidence="6 7" key="1">
    <citation type="submission" date="2021-03" db="EMBL/GenBank/DDBJ databases">
        <title>Genomic and phenotypic characterization of Chloracidobacterium isolates provides evidence for multiple species.</title>
        <authorList>
            <person name="Saini M.K."/>
            <person name="Costas A.M.G."/>
            <person name="Tank M."/>
            <person name="Bryant D.A."/>
        </authorList>
    </citation>
    <scope>NUCLEOTIDE SEQUENCE [LARGE SCALE GENOMIC DNA]</scope>
    <source>
        <strain evidence="6 7">BV2-C</strain>
    </source>
</reference>
<evidence type="ECO:0000313" key="6">
    <source>
        <dbReference type="EMBL" id="QUW01932.1"/>
    </source>
</evidence>
<evidence type="ECO:0008006" key="8">
    <source>
        <dbReference type="Google" id="ProtNLM"/>
    </source>
</evidence>
<gene>
    <name evidence="6" type="ORF">J8C06_06000</name>
</gene>
<organism evidence="6 7">
    <name type="scientific">Chloracidobacterium validum</name>
    <dbReference type="NCBI Taxonomy" id="2821543"/>
    <lineage>
        <taxon>Bacteria</taxon>
        <taxon>Pseudomonadati</taxon>
        <taxon>Acidobacteriota</taxon>
        <taxon>Terriglobia</taxon>
        <taxon>Terriglobales</taxon>
        <taxon>Acidobacteriaceae</taxon>
        <taxon>Chloracidobacterium</taxon>
    </lineage>
</organism>
<dbReference type="Pfam" id="PF02485">
    <property type="entry name" value="Branch"/>
    <property type="match status" value="1"/>
</dbReference>
<sequence length="303" mass="35217">MSIGFVILSHRSQDWRLLAKLLPRLRELGEVDIALHHDTYQSAVDTALVKRYGVRLIPPVGRTYWSHISKVFAIVRGLECLFRLPRPPRWYATLSPSCYPIKSAGEIVAQLSKLTADFYVDMREVDFQSTGLELDRYVEEAVAKRTIGHVPFVSRRGRFYWRPIRVRRPRSVIPFGKHFRLFHGSDWFLLGPQAVAHILDADIPQHPVTRFYLEAYSQAGTQSPCPVETLFQSILGNANHLVGQHRNWHYIDWNGVTDWHPRILTEEHWEQLTTSDALWARKFHPERSEPLRRRLGAEVLNRG</sequence>
<keyword evidence="2" id="KW-0328">Glycosyltransferase</keyword>
<name>A0ABX8B4M9_9BACT</name>